<reference evidence="5 6" key="1">
    <citation type="journal article" date="2013" name="Nature">
        <title>Insights into bilaterian evolution from three spiralian genomes.</title>
        <authorList>
            <person name="Simakov O."/>
            <person name="Marletaz F."/>
            <person name="Cho S.J."/>
            <person name="Edsinger-Gonzales E."/>
            <person name="Havlak P."/>
            <person name="Hellsten U."/>
            <person name="Kuo D.H."/>
            <person name="Larsson T."/>
            <person name="Lv J."/>
            <person name="Arendt D."/>
            <person name="Savage R."/>
            <person name="Osoegawa K."/>
            <person name="de Jong P."/>
            <person name="Grimwood J."/>
            <person name="Chapman J.A."/>
            <person name="Shapiro H."/>
            <person name="Aerts A."/>
            <person name="Otillar R.P."/>
            <person name="Terry A.Y."/>
            <person name="Boore J.L."/>
            <person name="Grigoriev I.V."/>
            <person name="Lindberg D.R."/>
            <person name="Seaver E.C."/>
            <person name="Weisblat D.A."/>
            <person name="Putnam N.H."/>
            <person name="Rokhsar D.S."/>
        </authorList>
    </citation>
    <scope>NUCLEOTIDE SEQUENCE [LARGE SCALE GENOMIC DNA]</scope>
</reference>
<gene>
    <name evidence="5" type="ORF">LOTGIDRAFT_236519</name>
</gene>
<keyword evidence="4" id="KW-0472">Membrane</keyword>
<dbReference type="Proteomes" id="UP000030746">
    <property type="component" value="Unassembled WGS sequence"/>
</dbReference>
<evidence type="ECO:0000256" key="3">
    <source>
        <dbReference type="SAM" id="MobiDB-lite"/>
    </source>
</evidence>
<dbReference type="InterPro" id="IPR036055">
    <property type="entry name" value="LDL_receptor-like_sf"/>
</dbReference>
<dbReference type="KEGG" id="lgi:LOTGIDRAFT_236519"/>
<dbReference type="CDD" id="cd00112">
    <property type="entry name" value="LDLa"/>
    <property type="match status" value="1"/>
</dbReference>
<dbReference type="CTD" id="20250177"/>
<evidence type="ECO:0000313" key="5">
    <source>
        <dbReference type="EMBL" id="ESO83687.1"/>
    </source>
</evidence>
<feature type="compositionally biased region" description="Basic and acidic residues" evidence="3">
    <location>
        <begin position="381"/>
        <end position="398"/>
    </location>
</feature>
<feature type="transmembrane region" description="Helical" evidence="4">
    <location>
        <begin position="218"/>
        <end position="243"/>
    </location>
</feature>
<dbReference type="SUPFAM" id="SSF49854">
    <property type="entry name" value="Spermadhesin, CUB domain"/>
    <property type="match status" value="1"/>
</dbReference>
<dbReference type="InterPro" id="IPR035914">
    <property type="entry name" value="Sperma_CUB_dom_sf"/>
</dbReference>
<dbReference type="SUPFAM" id="SSF57424">
    <property type="entry name" value="LDL receptor-like module"/>
    <property type="match status" value="1"/>
</dbReference>
<accession>V3ZHK6</accession>
<name>V3ZHK6_LOTGI</name>
<keyword evidence="4" id="KW-1133">Transmembrane helix</keyword>
<dbReference type="Gene3D" id="4.10.400.10">
    <property type="entry name" value="Low-density Lipoprotein Receptor"/>
    <property type="match status" value="1"/>
</dbReference>
<evidence type="ECO:0000256" key="2">
    <source>
        <dbReference type="PROSITE-ProRule" id="PRU00124"/>
    </source>
</evidence>
<feature type="compositionally biased region" description="Basic and acidic residues" evidence="3">
    <location>
        <begin position="335"/>
        <end position="354"/>
    </location>
</feature>
<dbReference type="Pfam" id="PF00057">
    <property type="entry name" value="Ldl_recept_a"/>
    <property type="match status" value="1"/>
</dbReference>
<sequence length="472" mass="52615">MESLKAVVLTAALTPTKYMVKYCSSSRSTIHINSSLILKLTDDPVEDRTSVGFLHCATSLKTDRHSSIYLHFIELDIAHQSSTPDRLHIYDFNDDGKKVQLTPSKGIYGVFQKPYYTTNTVDSPIRDYQSSGNKFRLDFLGKPTYMYKGFAILLTKVKDARYNGCKKGYFHCKHQDICIPGELQCDGQDNCGALDGSDEFNCAGLEETVTNLLSSYSVYHAVIAAAVGILVFLASFMLIAYCIRKYNRRKYPFVKARALLQRGMCTVTTNLDEERLYAPPSYEDVVANSNGGMPGSSRGNEPPPDYSEYIRTTLNKRRDLTDSEDEDSEYGSPQRENKLNDGMRSRFVNLHDEFQDINPQMNTKGKGGKPKRSSNKTNSTRKFETHDHPSTADDHRDQASSTSASDNVRTGTPSSHGSTISLGFPQTGDDSENDLKSGDSGIENSSERISKYNNNVKSTAREATPNKDTVKN</sequence>
<proteinExistence type="predicted"/>
<dbReference type="OMA" id="YAGNTED"/>
<dbReference type="PANTHER" id="PTHR24652:SF69">
    <property type="entry name" value="CUB DOMAIN-CONTAINING PROTEIN"/>
    <property type="match status" value="1"/>
</dbReference>
<organism evidence="5 6">
    <name type="scientific">Lottia gigantea</name>
    <name type="common">Giant owl limpet</name>
    <dbReference type="NCBI Taxonomy" id="225164"/>
    <lineage>
        <taxon>Eukaryota</taxon>
        <taxon>Metazoa</taxon>
        <taxon>Spiralia</taxon>
        <taxon>Lophotrochozoa</taxon>
        <taxon>Mollusca</taxon>
        <taxon>Gastropoda</taxon>
        <taxon>Patellogastropoda</taxon>
        <taxon>Lottioidea</taxon>
        <taxon>Lottiidae</taxon>
        <taxon>Lottia</taxon>
    </lineage>
</organism>
<dbReference type="PROSITE" id="PS50068">
    <property type="entry name" value="LDLRA_2"/>
    <property type="match status" value="1"/>
</dbReference>
<comment type="caution">
    <text evidence="2">Lacks conserved residue(s) required for the propagation of feature annotation.</text>
</comment>
<protein>
    <recommendedName>
        <fullName evidence="7">CUB domain-containing protein</fullName>
    </recommendedName>
</protein>
<dbReference type="SMART" id="SM00192">
    <property type="entry name" value="LDLa"/>
    <property type="match status" value="1"/>
</dbReference>
<evidence type="ECO:0000313" key="6">
    <source>
        <dbReference type="Proteomes" id="UP000030746"/>
    </source>
</evidence>
<feature type="region of interest" description="Disordered" evidence="3">
    <location>
        <begin position="283"/>
        <end position="472"/>
    </location>
</feature>
<dbReference type="InterPro" id="IPR002172">
    <property type="entry name" value="LDrepeatLR_classA_rpt"/>
</dbReference>
<dbReference type="RefSeq" id="XP_009065714.1">
    <property type="nucleotide sequence ID" value="XM_009067466.1"/>
</dbReference>
<keyword evidence="6" id="KW-1185">Reference proteome</keyword>
<evidence type="ECO:0008006" key="7">
    <source>
        <dbReference type="Google" id="ProtNLM"/>
    </source>
</evidence>
<dbReference type="InterPro" id="IPR042333">
    <property type="entry name" value="LRAD2/Mig-13-like"/>
</dbReference>
<feature type="compositionally biased region" description="Polar residues" evidence="3">
    <location>
        <begin position="399"/>
        <end position="421"/>
    </location>
</feature>
<evidence type="ECO:0000256" key="4">
    <source>
        <dbReference type="SAM" id="Phobius"/>
    </source>
</evidence>
<dbReference type="GeneID" id="20250177"/>
<keyword evidence="4" id="KW-0812">Transmembrane</keyword>
<dbReference type="PANTHER" id="PTHR24652">
    <property type="entry name" value="LOW-DENSITY LIPOPROTEIN RECEPTOR CLASS A DOMAIN-CONTAINING PROTEIN 2"/>
    <property type="match status" value="1"/>
</dbReference>
<dbReference type="HOGENOM" id="CLU_579091_0_0_1"/>
<dbReference type="AlphaFoldDB" id="V3ZHK6"/>
<keyword evidence="1" id="KW-1015">Disulfide bond</keyword>
<dbReference type="EMBL" id="KB203629">
    <property type="protein sequence ID" value="ESO83687.1"/>
    <property type="molecule type" value="Genomic_DNA"/>
</dbReference>
<dbReference type="OrthoDB" id="6514358at2759"/>
<evidence type="ECO:0000256" key="1">
    <source>
        <dbReference type="ARBA" id="ARBA00023157"/>
    </source>
</evidence>
<dbReference type="Gene3D" id="2.60.120.290">
    <property type="entry name" value="Spermadhesin, CUB domain"/>
    <property type="match status" value="1"/>
</dbReference>